<organism evidence="8 9">
    <name type="scientific">Cytospora leucostoma</name>
    <dbReference type="NCBI Taxonomy" id="1230097"/>
    <lineage>
        <taxon>Eukaryota</taxon>
        <taxon>Fungi</taxon>
        <taxon>Dikarya</taxon>
        <taxon>Ascomycota</taxon>
        <taxon>Pezizomycotina</taxon>
        <taxon>Sordariomycetes</taxon>
        <taxon>Sordariomycetidae</taxon>
        <taxon>Diaporthales</taxon>
        <taxon>Cytosporaceae</taxon>
        <taxon>Cytospora</taxon>
    </lineage>
</organism>
<name>A0A423XKY4_9PEZI</name>
<dbReference type="AlphaFoldDB" id="A0A423XKY4"/>
<evidence type="ECO:0000256" key="3">
    <source>
        <dbReference type="ARBA" id="ARBA00022705"/>
    </source>
</evidence>
<accession>A0A423XKY4</accession>
<evidence type="ECO:0000256" key="1">
    <source>
        <dbReference type="ARBA" id="ARBA00004123"/>
    </source>
</evidence>
<dbReference type="GO" id="GO:0006260">
    <property type="term" value="P:DNA replication"/>
    <property type="evidence" value="ECO:0007669"/>
    <property type="project" value="UniProtKB-KW"/>
</dbReference>
<dbReference type="STRING" id="1230097.A0A423XKY4"/>
<evidence type="ECO:0000259" key="7">
    <source>
        <dbReference type="Pfam" id="PF05460"/>
    </source>
</evidence>
<evidence type="ECO:0000256" key="4">
    <source>
        <dbReference type="ARBA" id="ARBA00023125"/>
    </source>
</evidence>
<evidence type="ECO:0000256" key="2">
    <source>
        <dbReference type="ARBA" id="ARBA00010840"/>
    </source>
</evidence>
<feature type="domain" description="ORC6 first cyclin-like" evidence="7">
    <location>
        <begin position="10"/>
        <end position="88"/>
    </location>
</feature>
<dbReference type="InParanoid" id="A0A423XKY4"/>
<comment type="similarity">
    <text evidence="2">Belongs to the ORC6 family.</text>
</comment>
<dbReference type="GO" id="GO:0003677">
    <property type="term" value="F:DNA binding"/>
    <property type="evidence" value="ECO:0007669"/>
    <property type="project" value="UniProtKB-KW"/>
</dbReference>
<evidence type="ECO:0000313" key="9">
    <source>
        <dbReference type="Proteomes" id="UP000285146"/>
    </source>
</evidence>
<sequence length="390" mass="43501">MSRPIEQALLSLLPTQNSNLPPPLVELASSLLALSRHKASTLKAEEEIAPSHTCYRLKITLNLPPIEPRPPILPRIYKRLYTILDKVLPDSSTPARPRASGLGTSRPRGVGSPASRPLPSKGTPIKETSLAAFRSPSKIGTPSRSHLNSTTNKQSSALLPWLRPTVRHLCTSLDSSTGPSLAPTIVAGLEYIVAPYQRRTEDEWINSHLTALVGAIYWYVSLSASLAPGEEMTAKNSKSQYTITRKEILRSLRSARDEVDITATRGRKGENTVEEESASWQGWQDTIRAADIDEAVTEVANKGWLNSDWYRSIEFLREKGNDENDELEDGGEEDNRTTAATVQIRKADTMLQEKFDYLSEKRRADYRQWKAGILLRLEALEREQAEHVDP</sequence>
<dbReference type="EMBL" id="LKEB01000003">
    <property type="protein sequence ID" value="ROW17051.1"/>
    <property type="molecule type" value="Genomic_DNA"/>
</dbReference>
<proteinExistence type="inferred from homology"/>
<dbReference type="Pfam" id="PF05460">
    <property type="entry name" value="ORC6"/>
    <property type="match status" value="1"/>
</dbReference>
<protein>
    <recommendedName>
        <fullName evidence="7">ORC6 first cyclin-like domain-containing protein</fullName>
    </recommendedName>
</protein>
<dbReference type="GO" id="GO:0005664">
    <property type="term" value="C:nuclear origin of replication recognition complex"/>
    <property type="evidence" value="ECO:0007669"/>
    <property type="project" value="InterPro"/>
</dbReference>
<keyword evidence="9" id="KW-1185">Reference proteome</keyword>
<feature type="region of interest" description="Disordered" evidence="6">
    <location>
        <begin position="133"/>
        <end position="152"/>
    </location>
</feature>
<dbReference type="OrthoDB" id="5367324at2759"/>
<reference evidence="8 9" key="1">
    <citation type="submission" date="2015-09" db="EMBL/GenBank/DDBJ databases">
        <title>Host preference determinants of Valsa canker pathogens revealed by comparative genomics.</title>
        <authorList>
            <person name="Yin Z."/>
            <person name="Huang L."/>
        </authorList>
    </citation>
    <scope>NUCLEOTIDE SEQUENCE [LARGE SCALE GENOMIC DNA]</scope>
    <source>
        <strain evidence="8 9">SXYLt</strain>
    </source>
</reference>
<dbReference type="InterPro" id="IPR008721">
    <property type="entry name" value="ORC6_cyclin_first"/>
</dbReference>
<evidence type="ECO:0000313" key="8">
    <source>
        <dbReference type="EMBL" id="ROW17051.1"/>
    </source>
</evidence>
<feature type="region of interest" description="Disordered" evidence="6">
    <location>
        <begin position="90"/>
        <end position="126"/>
    </location>
</feature>
<dbReference type="Proteomes" id="UP000285146">
    <property type="component" value="Unassembled WGS sequence"/>
</dbReference>
<keyword evidence="3" id="KW-0235">DNA replication</keyword>
<evidence type="ECO:0000256" key="6">
    <source>
        <dbReference type="SAM" id="MobiDB-lite"/>
    </source>
</evidence>
<keyword evidence="5" id="KW-0539">Nucleus</keyword>
<comment type="subcellular location">
    <subcellularLocation>
        <location evidence="1">Nucleus</location>
    </subcellularLocation>
</comment>
<keyword evidence="4" id="KW-0238">DNA-binding</keyword>
<feature type="compositionally biased region" description="Polar residues" evidence="6">
    <location>
        <begin position="138"/>
        <end position="152"/>
    </location>
</feature>
<comment type="caution">
    <text evidence="8">The sequence shown here is derived from an EMBL/GenBank/DDBJ whole genome shotgun (WGS) entry which is preliminary data.</text>
</comment>
<gene>
    <name evidence="8" type="ORF">VPNG_01279</name>
</gene>
<evidence type="ECO:0000256" key="5">
    <source>
        <dbReference type="ARBA" id="ARBA00023242"/>
    </source>
</evidence>